<reference evidence="3 4" key="1">
    <citation type="journal article" date="2023" name="Commun. Biol.">
        <title>Genome analysis of Parmales, the sister group of diatoms, reveals the evolutionary specialization of diatoms from phago-mixotrophs to photoautotrophs.</title>
        <authorList>
            <person name="Ban H."/>
            <person name="Sato S."/>
            <person name="Yoshikawa S."/>
            <person name="Yamada K."/>
            <person name="Nakamura Y."/>
            <person name="Ichinomiya M."/>
            <person name="Sato N."/>
            <person name="Blanc-Mathieu R."/>
            <person name="Endo H."/>
            <person name="Kuwata A."/>
            <person name="Ogata H."/>
        </authorList>
    </citation>
    <scope>NUCLEOTIDE SEQUENCE [LARGE SCALE GENOMIC DNA]</scope>
</reference>
<protein>
    <submittedName>
        <fullName evidence="3">Uncharacterized protein</fullName>
    </submittedName>
</protein>
<accession>A0ABQ6N058</accession>
<gene>
    <name evidence="3" type="ORF">TeGR_g15057</name>
</gene>
<dbReference type="PANTHER" id="PTHR43215">
    <property type="entry name" value="RADIAL SPOKE HEAD 1 HOMOLOG"/>
    <property type="match status" value="1"/>
</dbReference>
<feature type="compositionally biased region" description="Pro residues" evidence="2">
    <location>
        <begin position="359"/>
        <end position="370"/>
    </location>
</feature>
<evidence type="ECO:0000256" key="1">
    <source>
        <dbReference type="ARBA" id="ARBA00022737"/>
    </source>
</evidence>
<evidence type="ECO:0000313" key="3">
    <source>
        <dbReference type="EMBL" id="GMI36500.1"/>
    </source>
</evidence>
<dbReference type="SUPFAM" id="SSF82185">
    <property type="entry name" value="Histone H3 K4-specific methyltransferase SET7/9 N-terminal domain"/>
    <property type="match status" value="5"/>
</dbReference>
<keyword evidence="1" id="KW-0677">Repeat</keyword>
<dbReference type="EMBL" id="BRYB01001926">
    <property type="protein sequence ID" value="GMI36500.1"/>
    <property type="molecule type" value="Genomic_DNA"/>
</dbReference>
<feature type="region of interest" description="Disordered" evidence="2">
    <location>
        <begin position="326"/>
        <end position="371"/>
    </location>
</feature>
<keyword evidence="4" id="KW-1185">Reference proteome</keyword>
<sequence>MNPDLAELALTEGVDLSKGSRVYRTMPASHPPLNNLSPSPAPAGSKQGSYCGFLDSVSGLFHGEGTMTWPSGDVFEGSWSHGRPLRGALRSPGRQVKYVGAFKDGLFEDEDATLIHNDAAAYRGGFRKGLYEGRGELSDERETYSGEFKAGAREGVGAIRGEQGYSFKGEFRGNKRHGVGTEIVGGGGTYSGEWAGGRREGPGVLVEPLPAGSRTFRGAFLDGRKHGFGEETVSNAELGAETRKEGEWRRGEPVDGEWAIRFPDGATFSGECRGGRPHGRGMCKYGNGDVYSGEYRGGLREGPGVIVFADGGEWLGEFRSDRPVGLDFFSPPSTSSPPKARGHGDCPEVALSNVSLSDDPPPPPANPAKAPPCTTYANGDRFEGYVDPDTGLRQGPGVYLRARGGRLEGTFVDDLVTGAGVMIDGNAKFVGEFLRNSFVRGTYLMHGGSAVYKGGFREGVFEDDGAATMVDAEEAGVGTLYVSPSTTYEGSFANGLYSGFGKLSVADSRSTECEWRFGKMCDGAATIAFVDGSVFTGKIEGGLPNGQGLVKYPNSDVYDGALKDGVRHGHGKCLFANGESFDGLWIDDAMHVGKLVLPGGIVQEIDESERQEM</sequence>
<organism evidence="3 4">
    <name type="scientific">Tetraparma gracilis</name>
    <dbReference type="NCBI Taxonomy" id="2962635"/>
    <lineage>
        <taxon>Eukaryota</taxon>
        <taxon>Sar</taxon>
        <taxon>Stramenopiles</taxon>
        <taxon>Ochrophyta</taxon>
        <taxon>Bolidophyceae</taxon>
        <taxon>Parmales</taxon>
        <taxon>Triparmaceae</taxon>
        <taxon>Tetraparma</taxon>
    </lineage>
</organism>
<dbReference type="Pfam" id="PF02493">
    <property type="entry name" value="MORN"/>
    <property type="match status" value="12"/>
</dbReference>
<comment type="caution">
    <text evidence="3">The sequence shown here is derived from an EMBL/GenBank/DDBJ whole genome shotgun (WGS) entry which is preliminary data.</text>
</comment>
<evidence type="ECO:0000313" key="4">
    <source>
        <dbReference type="Proteomes" id="UP001165060"/>
    </source>
</evidence>
<dbReference type="Proteomes" id="UP001165060">
    <property type="component" value="Unassembled WGS sequence"/>
</dbReference>
<dbReference type="SMART" id="SM00698">
    <property type="entry name" value="MORN"/>
    <property type="match status" value="10"/>
</dbReference>
<evidence type="ECO:0000256" key="2">
    <source>
        <dbReference type="SAM" id="MobiDB-lite"/>
    </source>
</evidence>
<name>A0ABQ6N058_9STRA</name>
<dbReference type="PANTHER" id="PTHR43215:SF14">
    <property type="entry name" value="RADIAL SPOKE HEAD 1 HOMOLOG"/>
    <property type="match status" value="1"/>
</dbReference>
<dbReference type="InterPro" id="IPR003409">
    <property type="entry name" value="MORN"/>
</dbReference>
<dbReference type="Gene3D" id="2.20.110.10">
    <property type="entry name" value="Histone H3 K4-specific methyltransferase SET7/9 N-terminal domain"/>
    <property type="match status" value="4"/>
</dbReference>
<proteinExistence type="predicted"/>